<evidence type="ECO:0000259" key="2">
    <source>
        <dbReference type="Pfam" id="PF07603"/>
    </source>
</evidence>
<evidence type="ECO:0000313" key="4">
    <source>
        <dbReference type="Proteomes" id="UP001054801"/>
    </source>
</evidence>
<gene>
    <name evidence="3" type="ORF">L2Y54_14655</name>
</gene>
<protein>
    <submittedName>
        <fullName evidence="3">DUF1566 domain-containing protein</fullName>
    </submittedName>
</protein>
<reference evidence="3" key="1">
    <citation type="journal article" date="2022" name="Microorganisms">
        <title>Two New Species of Filamentous Sulfur Bacteria of the Genus Thiothrix, Thiothrix winogradskyi sp. nov. and 'Candidatus Thiothrix sulfatifontis' sp. nov.</title>
        <authorList>
            <person name="Ravin N.V."/>
            <person name="Rossetti S."/>
            <person name="Beletsky A.V."/>
            <person name="Kadnikov V.V."/>
            <person name="Rudenko T.S."/>
            <person name="Smolyakov D.D."/>
            <person name="Moskvitina M.I."/>
            <person name="Gureeva M.V."/>
            <person name="Mardanov A.V."/>
            <person name="Grabovich M.Y."/>
        </authorList>
    </citation>
    <scope>NUCLEOTIDE SEQUENCE</scope>
    <source>
        <strain evidence="3">CT3</strain>
    </source>
</reference>
<dbReference type="EMBL" id="CP091244">
    <property type="protein sequence ID" value="UJS23181.1"/>
    <property type="molecule type" value="Genomic_DNA"/>
</dbReference>
<feature type="compositionally biased region" description="Pro residues" evidence="1">
    <location>
        <begin position="19"/>
        <end position="30"/>
    </location>
</feature>
<accession>A0ABY3SUK0</accession>
<evidence type="ECO:0000313" key="3">
    <source>
        <dbReference type="EMBL" id="UJS23181.1"/>
    </source>
</evidence>
<dbReference type="Proteomes" id="UP001054801">
    <property type="component" value="Chromosome"/>
</dbReference>
<organism evidence="3 4">
    <name type="scientific">Thiothrix winogradskyi</name>
    <dbReference type="NCBI Taxonomy" id="96472"/>
    <lineage>
        <taxon>Bacteria</taxon>
        <taxon>Pseudomonadati</taxon>
        <taxon>Pseudomonadota</taxon>
        <taxon>Gammaproteobacteria</taxon>
        <taxon>Thiotrichales</taxon>
        <taxon>Thiotrichaceae</taxon>
        <taxon>Thiothrix</taxon>
    </lineage>
</organism>
<sequence length="245" mass="26730">MSAPVVPAAVPAPASVVVEPPPPPPPPPPPSRYLKLDAGGNELPANATDWSCVKDKDTGLIWEAKTDDGGLRDRDWRYRHAHNYGGYAASVDYNGKTLCANLGSASCDAYSYVNALKGSGLCGRNDWRLPVMGELFGLIKYHDDGKPFNIDRTYFADTVKGPYCTENTITNPADCGYEPGTPFYYNADGRIECNYQGVDFGVTVRAENPRGDSMVALRHSGEVQDGKSVPNTNWICYTRLVSDQR</sequence>
<feature type="domain" description="Lcl C-terminal" evidence="2">
    <location>
        <begin position="52"/>
        <end position="172"/>
    </location>
</feature>
<name>A0ABY3SUK0_9GAMM</name>
<keyword evidence="4" id="KW-1185">Reference proteome</keyword>
<feature type="region of interest" description="Disordered" evidence="1">
    <location>
        <begin position="1"/>
        <end position="30"/>
    </location>
</feature>
<dbReference type="Pfam" id="PF07603">
    <property type="entry name" value="Lcl_C"/>
    <property type="match status" value="1"/>
</dbReference>
<proteinExistence type="predicted"/>
<dbReference type="InterPro" id="IPR011460">
    <property type="entry name" value="Lcl_C"/>
</dbReference>
<dbReference type="SUPFAM" id="SSF101447">
    <property type="entry name" value="Formin homology 2 domain (FH2 domain)"/>
    <property type="match status" value="1"/>
</dbReference>
<evidence type="ECO:0000256" key="1">
    <source>
        <dbReference type="SAM" id="MobiDB-lite"/>
    </source>
</evidence>
<dbReference type="RefSeq" id="WP_236497098.1">
    <property type="nucleotide sequence ID" value="NZ_CP091244.1"/>
</dbReference>
<feature type="compositionally biased region" description="Low complexity" evidence="1">
    <location>
        <begin position="1"/>
        <end position="18"/>
    </location>
</feature>